<dbReference type="EMBL" id="BAABBV010000002">
    <property type="protein sequence ID" value="GAA4164285.1"/>
    <property type="molecule type" value="Genomic_DNA"/>
</dbReference>
<evidence type="ECO:0000313" key="3">
    <source>
        <dbReference type="EMBL" id="GAA4164285.1"/>
    </source>
</evidence>
<keyword evidence="4" id="KW-1185">Reference proteome</keyword>
<dbReference type="Proteomes" id="UP001415169">
    <property type="component" value="Unassembled WGS sequence"/>
</dbReference>
<keyword evidence="1" id="KW-1133">Transmembrane helix</keyword>
<sequence length="140" mass="14623">MRVEMSSFTVHTSARAAFNVRRPVGTPAHPGPAVRSRLRVTRRGRLALVALASAPLLAAALWFGVSTGAASAQAPSAATAHGSVEHVTVAQGESLWQIAERVAPHADPREVIDAIVDMNGLQSTVVTPGESLAIPAQYAR</sequence>
<accession>A0ABP7ZMB7</accession>
<keyword evidence="1" id="KW-0472">Membrane</keyword>
<dbReference type="Pfam" id="PF01476">
    <property type="entry name" value="LysM"/>
    <property type="match status" value="1"/>
</dbReference>
<dbReference type="InterPro" id="IPR036779">
    <property type="entry name" value="LysM_dom_sf"/>
</dbReference>
<organism evidence="3 4">
    <name type="scientific">Gryllotalpicola daejeonensis</name>
    <dbReference type="NCBI Taxonomy" id="993087"/>
    <lineage>
        <taxon>Bacteria</taxon>
        <taxon>Bacillati</taxon>
        <taxon>Actinomycetota</taxon>
        <taxon>Actinomycetes</taxon>
        <taxon>Micrococcales</taxon>
        <taxon>Microbacteriaceae</taxon>
        <taxon>Gryllotalpicola</taxon>
    </lineage>
</organism>
<comment type="caution">
    <text evidence="3">The sequence shown here is derived from an EMBL/GenBank/DDBJ whole genome shotgun (WGS) entry which is preliminary data.</text>
</comment>
<protein>
    <recommendedName>
        <fullName evidence="2">LysM domain-containing protein</fullName>
    </recommendedName>
</protein>
<reference evidence="3" key="1">
    <citation type="journal article" date="2014" name="Int. J. Syst. Evol. Microbiol.">
        <title>Complete genome of a new Firmicutes species belonging to the dominant human colonic microbiota ('Ruminococcus bicirculans') reveals two chromosomes and a selective capacity to utilize plant glucans.</title>
        <authorList>
            <consortium name="NISC Comparative Sequencing Program"/>
            <person name="Wegmann U."/>
            <person name="Louis P."/>
            <person name="Goesmann A."/>
            <person name="Henrissat B."/>
            <person name="Duncan S.H."/>
            <person name="Flint H.J."/>
        </authorList>
    </citation>
    <scope>NUCLEOTIDE SEQUENCE</scope>
    <source>
        <strain evidence="3">JCM 17590</strain>
    </source>
</reference>
<dbReference type="CDD" id="cd00118">
    <property type="entry name" value="LysM"/>
    <property type="match status" value="1"/>
</dbReference>
<dbReference type="Gene3D" id="3.10.350.10">
    <property type="entry name" value="LysM domain"/>
    <property type="match status" value="1"/>
</dbReference>
<gene>
    <name evidence="3" type="ORF">GCM10022286_25780</name>
</gene>
<feature type="transmembrane region" description="Helical" evidence="1">
    <location>
        <begin position="46"/>
        <end position="65"/>
    </location>
</feature>
<name>A0ABP7ZMB7_9MICO</name>
<feature type="domain" description="LysM" evidence="2">
    <location>
        <begin position="88"/>
        <end position="135"/>
    </location>
</feature>
<keyword evidence="1" id="KW-0812">Transmembrane</keyword>
<evidence type="ECO:0000256" key="1">
    <source>
        <dbReference type="SAM" id="Phobius"/>
    </source>
</evidence>
<evidence type="ECO:0000313" key="4">
    <source>
        <dbReference type="Proteomes" id="UP001415169"/>
    </source>
</evidence>
<evidence type="ECO:0000259" key="2">
    <source>
        <dbReference type="Pfam" id="PF01476"/>
    </source>
</evidence>
<reference evidence="3" key="2">
    <citation type="submission" date="2023-12" db="EMBL/GenBank/DDBJ databases">
        <authorList>
            <person name="Sun Q."/>
            <person name="Inoue M."/>
        </authorList>
    </citation>
    <scope>NUCLEOTIDE SEQUENCE</scope>
    <source>
        <strain evidence="3">JCM 17590</strain>
    </source>
</reference>
<dbReference type="InterPro" id="IPR018392">
    <property type="entry name" value="LysM"/>
</dbReference>
<proteinExistence type="predicted"/>